<comment type="caution">
    <text evidence="2">The sequence shown here is derived from an EMBL/GenBank/DDBJ whole genome shotgun (WGS) entry which is preliminary data.</text>
</comment>
<dbReference type="PROSITE" id="PS00409">
    <property type="entry name" value="PROKAR_NTER_METHYL"/>
    <property type="match status" value="1"/>
</dbReference>
<keyword evidence="3" id="KW-1185">Reference proteome</keyword>
<dbReference type="InterPro" id="IPR012902">
    <property type="entry name" value="N_methyl_site"/>
</dbReference>
<evidence type="ECO:0000256" key="1">
    <source>
        <dbReference type="SAM" id="Phobius"/>
    </source>
</evidence>
<evidence type="ECO:0000313" key="2">
    <source>
        <dbReference type="EMBL" id="MEH8015828.1"/>
    </source>
</evidence>
<dbReference type="RefSeq" id="WP_335734248.1">
    <property type="nucleotide sequence ID" value="NZ_JALAAR010000001.1"/>
</dbReference>
<name>A0ABU8C1Q7_9GAMM</name>
<keyword evidence="1" id="KW-0472">Membrane</keyword>
<accession>A0ABU8C1Q7</accession>
<gene>
    <name evidence="2" type="ORF">MN202_01165</name>
</gene>
<sequence length="230" mass="26405">MAAFSILKKGFTLVELLIAMAIMMVMLVLSATAYQLYTATWQRDLSKLETSYQQFRYSELLLDAMQAILPLAVTDNGMHAYYFLGRAEGFTAVTYAPIYHTGFPAVVRVFREQNENGRYRLVYEEATLQHTVLKEASQTLPFNYRQIVAEDIPSLTFSYFGWESLTARVASQNDFTTGIDKVPQWYNEYDALSRKLHPEKIKIKLDDFALEFTIADRSRINALFANEEAI</sequence>
<proteinExistence type="predicted"/>
<protein>
    <submittedName>
        <fullName evidence="2">Prepilin-type N-terminal cleavage/methylation domain-containing protein</fullName>
    </submittedName>
</protein>
<feature type="transmembrane region" description="Helical" evidence="1">
    <location>
        <begin position="12"/>
        <end position="37"/>
    </location>
</feature>
<dbReference type="NCBIfam" id="TIGR02532">
    <property type="entry name" value="IV_pilin_GFxxxE"/>
    <property type="match status" value="1"/>
</dbReference>
<dbReference type="InterPro" id="IPR045584">
    <property type="entry name" value="Pilin-like"/>
</dbReference>
<evidence type="ECO:0000313" key="3">
    <source>
        <dbReference type="Proteomes" id="UP001375382"/>
    </source>
</evidence>
<keyword evidence="1" id="KW-1133">Transmembrane helix</keyword>
<dbReference type="Proteomes" id="UP001375382">
    <property type="component" value="Unassembled WGS sequence"/>
</dbReference>
<dbReference type="Pfam" id="PF07963">
    <property type="entry name" value="N_methyl"/>
    <property type="match status" value="1"/>
</dbReference>
<keyword evidence="1" id="KW-0812">Transmembrane</keyword>
<dbReference type="EMBL" id="JALAAR010000001">
    <property type="protein sequence ID" value="MEH8015828.1"/>
    <property type="molecule type" value="Genomic_DNA"/>
</dbReference>
<dbReference type="SUPFAM" id="SSF54523">
    <property type="entry name" value="Pili subunits"/>
    <property type="match status" value="1"/>
</dbReference>
<organism evidence="2 3">
    <name type="scientific">Rheinheimera muenzenbergensis</name>
    <dbReference type="NCBI Taxonomy" id="1193628"/>
    <lineage>
        <taxon>Bacteria</taxon>
        <taxon>Pseudomonadati</taxon>
        <taxon>Pseudomonadota</taxon>
        <taxon>Gammaproteobacteria</taxon>
        <taxon>Chromatiales</taxon>
        <taxon>Chromatiaceae</taxon>
        <taxon>Rheinheimera</taxon>
    </lineage>
</organism>
<reference evidence="2 3" key="1">
    <citation type="journal article" date="2023" name="Ecotoxicol. Environ. Saf.">
        <title>Mercury remediation potential of mercury-resistant strain Rheinheimera metallidurans sp. nov. isolated from a municipal waste dumping site.</title>
        <authorList>
            <person name="Yadav V."/>
            <person name="Manjhi A."/>
            <person name="Vadakedath N."/>
        </authorList>
    </citation>
    <scope>NUCLEOTIDE SEQUENCE [LARGE SCALE GENOMIC DNA]</scope>
    <source>
        <strain evidence="2 3">E-49</strain>
    </source>
</reference>